<name>A0A977KYA8_9CYAN</name>
<feature type="region of interest" description="Disordered" evidence="1">
    <location>
        <begin position="29"/>
        <end position="49"/>
    </location>
</feature>
<accession>A0A977KYA8</accession>
<proteinExistence type="predicted"/>
<evidence type="ECO:0000256" key="1">
    <source>
        <dbReference type="SAM" id="MobiDB-lite"/>
    </source>
</evidence>
<protein>
    <recommendedName>
        <fullName evidence="3">Isochorismate synthase</fullName>
    </recommendedName>
</protein>
<dbReference type="EMBL" id="CP073041">
    <property type="protein sequence ID" value="UXE60845.1"/>
    <property type="molecule type" value="Genomic_DNA"/>
</dbReference>
<sequence length="49" mass="5544">MNIHKSVQDLMEYFTEAFARIFGPSTDEYPEVGVQPFEGEPYVGATEES</sequence>
<evidence type="ECO:0008006" key="3">
    <source>
        <dbReference type="Google" id="ProtNLM"/>
    </source>
</evidence>
<organism evidence="2">
    <name type="scientific">Woronichinia naegeliana WA131</name>
    <dbReference type="NCBI Taxonomy" id="2824559"/>
    <lineage>
        <taxon>Bacteria</taxon>
        <taxon>Bacillati</taxon>
        <taxon>Cyanobacteriota</taxon>
        <taxon>Cyanophyceae</taxon>
        <taxon>Synechococcales</taxon>
        <taxon>Coelosphaeriaceae</taxon>
        <taxon>Woronichinia</taxon>
    </lineage>
</organism>
<gene>
    <name evidence="2" type="ORF">KA717_36185</name>
</gene>
<reference evidence="2" key="1">
    <citation type="submission" date="2021-04" db="EMBL/GenBank/DDBJ databases">
        <title>Genome sequence of Woronichinia naegeliana from Washington state freshwater lake bloom.</title>
        <authorList>
            <person name="Dreher T.W."/>
        </authorList>
    </citation>
    <scope>NUCLEOTIDE SEQUENCE</scope>
    <source>
        <strain evidence="2">WA131</strain>
    </source>
</reference>
<dbReference type="KEGG" id="wna:KA717_36185"/>
<dbReference type="AlphaFoldDB" id="A0A977KYA8"/>
<evidence type="ECO:0000313" key="2">
    <source>
        <dbReference type="EMBL" id="UXE60845.1"/>
    </source>
</evidence>
<dbReference type="Proteomes" id="UP001065613">
    <property type="component" value="Chromosome"/>
</dbReference>